<feature type="region of interest" description="Disordered" evidence="1">
    <location>
        <begin position="26"/>
        <end position="69"/>
    </location>
</feature>
<protein>
    <recommendedName>
        <fullName evidence="5">Lipoprotein</fullName>
    </recommendedName>
</protein>
<gene>
    <name evidence="3" type="ORF">GX453_05180</name>
</gene>
<proteinExistence type="predicted"/>
<organism evidence="3 4">
    <name type="scientific">Pseudolactococcus chungangensis</name>
    <dbReference type="NCBI Taxonomy" id="451457"/>
    <lineage>
        <taxon>Bacteria</taxon>
        <taxon>Bacillati</taxon>
        <taxon>Bacillota</taxon>
        <taxon>Bacilli</taxon>
        <taxon>Lactobacillales</taxon>
        <taxon>Streptococcaceae</taxon>
        <taxon>Pseudolactococcus</taxon>
    </lineage>
</organism>
<comment type="caution">
    <text evidence="3">The sequence shown here is derived from an EMBL/GenBank/DDBJ whole genome shotgun (WGS) entry which is preliminary data.</text>
</comment>
<evidence type="ECO:0000256" key="2">
    <source>
        <dbReference type="SAM" id="SignalP"/>
    </source>
</evidence>
<evidence type="ECO:0000313" key="4">
    <source>
        <dbReference type="Proteomes" id="UP000559962"/>
    </source>
</evidence>
<dbReference type="AlphaFoldDB" id="A0A847J403"/>
<feature type="compositionally biased region" description="Low complexity" evidence="1">
    <location>
        <begin position="33"/>
        <end position="69"/>
    </location>
</feature>
<dbReference type="PROSITE" id="PS51257">
    <property type="entry name" value="PROKAR_LIPOPROTEIN"/>
    <property type="match status" value="1"/>
</dbReference>
<reference evidence="3 4" key="1">
    <citation type="journal article" date="2020" name="Biotechnol. Biofuels">
        <title>New insights from the biogas microbiome by comprehensive genome-resolved metagenomics of nearly 1600 species originating from multiple anaerobic digesters.</title>
        <authorList>
            <person name="Campanaro S."/>
            <person name="Treu L."/>
            <person name="Rodriguez-R L.M."/>
            <person name="Kovalovszki A."/>
            <person name="Ziels R.M."/>
            <person name="Maus I."/>
            <person name="Zhu X."/>
            <person name="Kougias P.G."/>
            <person name="Basile A."/>
            <person name="Luo G."/>
            <person name="Schluter A."/>
            <person name="Konstantinidis K.T."/>
            <person name="Angelidaki I."/>
        </authorList>
    </citation>
    <scope>NUCLEOTIDE SEQUENCE [LARGE SCALE GENOMIC DNA]</scope>
    <source>
        <strain evidence="3">AS27yjCOA_61</strain>
    </source>
</reference>
<accession>A0A847J403</accession>
<name>A0A847J403_9LACT</name>
<dbReference type="EMBL" id="JAAYVO010000067">
    <property type="protein sequence ID" value="NLH35402.1"/>
    <property type="molecule type" value="Genomic_DNA"/>
</dbReference>
<evidence type="ECO:0000256" key="1">
    <source>
        <dbReference type="SAM" id="MobiDB-lite"/>
    </source>
</evidence>
<dbReference type="Proteomes" id="UP000559962">
    <property type="component" value="Unassembled WGS sequence"/>
</dbReference>
<evidence type="ECO:0000313" key="3">
    <source>
        <dbReference type="EMBL" id="NLH35402.1"/>
    </source>
</evidence>
<keyword evidence="2" id="KW-0732">Signal</keyword>
<evidence type="ECO:0008006" key="5">
    <source>
        <dbReference type="Google" id="ProtNLM"/>
    </source>
</evidence>
<sequence length="176" mass="19055">MKIINATALILCIILLTSCGKQADKTESKKHTSTTQQKSKSQASSKSTSETTTEAPTSSETSSISAPDSSEIVIGEKQPVITSEVAGLPSDYLGKWVNHLNNDYFEITSTQLTTGNDVTTKTSKIVKVGKDREGYLVQTEDGISSYFTVIGNQLYPVTSQAELTSDFLSQITFNKE</sequence>
<feature type="chain" id="PRO_5032383633" description="Lipoprotein" evidence="2">
    <location>
        <begin position="24"/>
        <end position="176"/>
    </location>
</feature>
<feature type="signal peptide" evidence="2">
    <location>
        <begin position="1"/>
        <end position="23"/>
    </location>
</feature>